<evidence type="ECO:0008006" key="2">
    <source>
        <dbReference type="Google" id="ProtNLM"/>
    </source>
</evidence>
<dbReference type="EMBL" id="VSSQ01005845">
    <property type="protein sequence ID" value="MPM30643.1"/>
    <property type="molecule type" value="Genomic_DNA"/>
</dbReference>
<dbReference type="AlphaFoldDB" id="A0A644YW12"/>
<sequence>MPVPTIDSGNAEGPLWGAKKLSKLVAGRAYDGVEVGPLVVVAADATGQAQDPRKPYGNSRIQGERMDVGQAVVALRRDAASGALSALCAEIGIDLLVLFGSALDDPVTAGDIDLAYSFESGRPGDDLAVVVALGDRYGFDKLDCMPLERADSVALLAALYRGEVLVERTPAKFAEYQVKAYGLYRDNQHLRDVDLEVLAR</sequence>
<protein>
    <recommendedName>
        <fullName evidence="2">Polymerase beta nucleotidyltransferase domain-containing protein</fullName>
    </recommendedName>
</protein>
<accession>A0A644YW12</accession>
<proteinExistence type="predicted"/>
<organism evidence="1">
    <name type="scientific">bioreactor metagenome</name>
    <dbReference type="NCBI Taxonomy" id="1076179"/>
    <lineage>
        <taxon>unclassified sequences</taxon>
        <taxon>metagenomes</taxon>
        <taxon>ecological metagenomes</taxon>
    </lineage>
</organism>
<evidence type="ECO:0000313" key="1">
    <source>
        <dbReference type="EMBL" id="MPM30643.1"/>
    </source>
</evidence>
<gene>
    <name evidence="1" type="ORF">SDC9_77193</name>
</gene>
<name>A0A644YW12_9ZZZZ</name>
<reference evidence="1" key="1">
    <citation type="submission" date="2019-08" db="EMBL/GenBank/DDBJ databases">
        <authorList>
            <person name="Kucharzyk K."/>
            <person name="Murdoch R.W."/>
            <person name="Higgins S."/>
            <person name="Loffler F."/>
        </authorList>
    </citation>
    <scope>NUCLEOTIDE SEQUENCE</scope>
</reference>
<comment type="caution">
    <text evidence="1">The sequence shown here is derived from an EMBL/GenBank/DDBJ whole genome shotgun (WGS) entry which is preliminary data.</text>
</comment>